<dbReference type="Proteomes" id="UP000420707">
    <property type="component" value="Unassembled WGS sequence"/>
</dbReference>
<comment type="caution">
    <text evidence="1">The sequence shown here is derived from an EMBL/GenBank/DDBJ whole genome shotgun (WGS) entry which is preliminary data.</text>
</comment>
<proteinExistence type="predicted"/>
<sequence>MLNVELGIRHSNWQFNIQHSTLNTPPPFNIQHSTFNIITKNEVYILECKWPARLRRQGLREPV</sequence>
<dbReference type="EMBL" id="VZCR01000014">
    <property type="protein sequence ID" value="MQN30613.1"/>
    <property type="molecule type" value="Genomic_DNA"/>
</dbReference>
<accession>A0AAW9TB07</accession>
<dbReference type="AlphaFoldDB" id="A0AAW9TB07"/>
<evidence type="ECO:0000313" key="2">
    <source>
        <dbReference type="Proteomes" id="UP000420707"/>
    </source>
</evidence>
<protein>
    <submittedName>
        <fullName evidence="1">Uncharacterized protein</fullName>
    </submittedName>
</protein>
<gene>
    <name evidence="1" type="ORF">F7D90_01320</name>
</gene>
<evidence type="ECO:0000313" key="1">
    <source>
        <dbReference type="EMBL" id="MQN30613.1"/>
    </source>
</evidence>
<reference evidence="2" key="1">
    <citation type="submission" date="2019-09" db="EMBL/GenBank/DDBJ databases">
        <title>Distinct polysaccharide growth profiles of human intestinal Prevotella copri isolates.</title>
        <authorList>
            <person name="Fehlner-Peach H."/>
            <person name="Magnabosco C."/>
            <person name="Raghavan V."/>
            <person name="Scher J.U."/>
            <person name="Tett A."/>
            <person name="Cox L.M."/>
            <person name="Gottsegen C."/>
            <person name="Watters A."/>
            <person name="Wiltshire- Gordon J.D."/>
            <person name="Segata N."/>
            <person name="Bonneau R."/>
            <person name="Littman D.R."/>
        </authorList>
    </citation>
    <scope>NUCLEOTIDE SEQUENCE [LARGE SCALE GENOMIC DNA]</scope>
    <source>
        <strain evidence="2">iAP146</strain>
    </source>
</reference>
<name>A0AAW9TB07_9BACT</name>
<organism evidence="1 2">
    <name type="scientific">Segatella copri</name>
    <dbReference type="NCBI Taxonomy" id="165179"/>
    <lineage>
        <taxon>Bacteria</taxon>
        <taxon>Pseudomonadati</taxon>
        <taxon>Bacteroidota</taxon>
        <taxon>Bacteroidia</taxon>
        <taxon>Bacteroidales</taxon>
        <taxon>Prevotellaceae</taxon>
        <taxon>Segatella</taxon>
    </lineage>
</organism>